<evidence type="ECO:0000313" key="9">
    <source>
        <dbReference type="Proteomes" id="UP000494205"/>
    </source>
</evidence>
<dbReference type="Gene3D" id="3.30.1330.60">
    <property type="entry name" value="OmpA-like domain"/>
    <property type="match status" value="1"/>
</dbReference>
<evidence type="ECO:0000259" key="5">
    <source>
        <dbReference type="Pfam" id="PF13677"/>
    </source>
</evidence>
<proteinExistence type="predicted"/>
<evidence type="ECO:0000313" key="6">
    <source>
        <dbReference type="EMBL" id="CAB3690829.1"/>
    </source>
</evidence>
<evidence type="ECO:0000313" key="7">
    <source>
        <dbReference type="EMBL" id="PMS30306.1"/>
    </source>
</evidence>
<protein>
    <recommendedName>
        <fullName evidence="5">Motility protein B-like N-terminal domain-containing protein</fullName>
    </recommendedName>
</protein>
<evidence type="ECO:0000256" key="2">
    <source>
        <dbReference type="ARBA" id="ARBA00022692"/>
    </source>
</evidence>
<dbReference type="InterPro" id="IPR036737">
    <property type="entry name" value="OmpA-like_sf"/>
</dbReference>
<dbReference type="Pfam" id="PF13677">
    <property type="entry name" value="MotB_plug"/>
    <property type="match status" value="1"/>
</dbReference>
<evidence type="ECO:0000256" key="1">
    <source>
        <dbReference type="ARBA" id="ARBA00004370"/>
    </source>
</evidence>
<keyword evidence="2 4" id="KW-0812">Transmembrane</keyword>
<keyword evidence="3 4" id="KW-0472">Membrane</keyword>
<dbReference type="RefSeq" id="WP_102632960.1">
    <property type="nucleotide sequence ID" value="NZ_CADIJZ010000010.1"/>
</dbReference>
<dbReference type="EMBL" id="CADIJZ010000010">
    <property type="protein sequence ID" value="CAB3690829.1"/>
    <property type="molecule type" value="Genomic_DNA"/>
</dbReference>
<dbReference type="OrthoDB" id="9815217at2"/>
<feature type="transmembrane region" description="Helical" evidence="4">
    <location>
        <begin position="20"/>
        <end position="45"/>
    </location>
</feature>
<name>A0A2N7WLI1_9BURK</name>
<dbReference type="PANTHER" id="PTHR30329">
    <property type="entry name" value="STATOR ELEMENT OF FLAGELLAR MOTOR COMPLEX"/>
    <property type="match status" value="1"/>
</dbReference>
<dbReference type="InterPro" id="IPR025713">
    <property type="entry name" value="MotB-like_N_dom"/>
</dbReference>
<keyword evidence="8" id="KW-1185">Reference proteome</keyword>
<dbReference type="AlphaFoldDB" id="A0A2N7WLI1"/>
<dbReference type="PANTHER" id="PTHR30329:SF21">
    <property type="entry name" value="LIPOPROTEIN YIAD-RELATED"/>
    <property type="match status" value="1"/>
</dbReference>
<dbReference type="GO" id="GO:0005886">
    <property type="term" value="C:plasma membrane"/>
    <property type="evidence" value="ECO:0007669"/>
    <property type="project" value="UniProtKB-SubCell"/>
</dbReference>
<gene>
    <name evidence="7" type="ORF">C0Z16_15260</name>
    <name evidence="6" type="ORF">LMG27174_03158</name>
</gene>
<comment type="subcellular location">
    <subcellularLocation>
        <location evidence="1">Membrane</location>
    </subcellularLocation>
</comment>
<dbReference type="Proteomes" id="UP000235659">
    <property type="component" value="Unassembled WGS sequence"/>
</dbReference>
<reference evidence="6 9" key="2">
    <citation type="submission" date="2020-04" db="EMBL/GenBank/DDBJ databases">
        <authorList>
            <person name="De Canck E."/>
        </authorList>
    </citation>
    <scope>NUCLEOTIDE SEQUENCE [LARGE SCALE GENOMIC DNA]</scope>
    <source>
        <strain evidence="6 9">LMG 27174</strain>
    </source>
</reference>
<evidence type="ECO:0000256" key="3">
    <source>
        <dbReference type="ARBA" id="ARBA00023136"/>
    </source>
</evidence>
<organism evidence="6 9">
    <name type="scientific">Paraburkholderia rhynchosiae</name>
    <dbReference type="NCBI Taxonomy" id="487049"/>
    <lineage>
        <taxon>Bacteria</taxon>
        <taxon>Pseudomonadati</taxon>
        <taxon>Pseudomonadota</taxon>
        <taxon>Betaproteobacteria</taxon>
        <taxon>Burkholderiales</taxon>
        <taxon>Burkholderiaceae</taxon>
        <taxon>Paraburkholderia</taxon>
    </lineage>
</organism>
<feature type="domain" description="Motility protein B-like N-terminal" evidence="5">
    <location>
        <begin position="13"/>
        <end position="45"/>
    </location>
</feature>
<evidence type="ECO:0000313" key="8">
    <source>
        <dbReference type="Proteomes" id="UP000235659"/>
    </source>
</evidence>
<accession>A0A2N7WLI1</accession>
<dbReference type="Proteomes" id="UP000494205">
    <property type="component" value="Unassembled WGS sequence"/>
</dbReference>
<dbReference type="InterPro" id="IPR050330">
    <property type="entry name" value="Bact_OuterMem_StrucFunc"/>
</dbReference>
<reference evidence="7 8" key="1">
    <citation type="submission" date="2018-01" db="EMBL/GenBank/DDBJ databases">
        <title>Whole genome analyses suggest that Burkholderia sensu lato contains two further novel genera in the rhizoxinica-symbiotica group Mycetohabitans gen. nov., and Trinickia gen. nov.: implications for the evolution of diazotrophy and nodulation in the Burkholderiaceae.</title>
        <authorList>
            <person name="Estrada-de los Santos P."/>
            <person name="Palmer M."/>
            <person name="Chavez-Ramirez B."/>
            <person name="Beukes C."/>
            <person name="Steenkamp E.T."/>
            <person name="Hirsch A.M."/>
            <person name="Manyaka P."/>
            <person name="Maluk M."/>
            <person name="Lafos M."/>
            <person name="Crook M."/>
            <person name="Gross E."/>
            <person name="Simon M.F."/>
            <person name="Bueno dos Reis Junior F."/>
            <person name="Poole P.S."/>
            <person name="Venter S.N."/>
            <person name="James E.K."/>
        </authorList>
    </citation>
    <scope>NUCLEOTIDE SEQUENCE [LARGE SCALE GENOMIC DNA]</scope>
    <source>
        <strain evidence="7 8">WSM 3937</strain>
    </source>
</reference>
<dbReference type="EMBL" id="PNXY01000009">
    <property type="protein sequence ID" value="PMS30306.1"/>
    <property type="molecule type" value="Genomic_DNA"/>
</dbReference>
<dbReference type="SUPFAM" id="SSF103088">
    <property type="entry name" value="OmpA-like"/>
    <property type="match status" value="1"/>
</dbReference>
<evidence type="ECO:0000256" key="4">
    <source>
        <dbReference type="SAM" id="Phobius"/>
    </source>
</evidence>
<keyword evidence="4" id="KW-1133">Transmembrane helix</keyword>
<sequence length="236" mass="26722">MFPRIVVKRPGKSEGESPFWISFSDLMSALMTLFLVVMAATLITVTKSVSTVEERKIQRETDIRELMAQIKEVSRQFPEVKVNETTYRIDLGDIVRFDSGRSDISTSGATFLRNYVPVLLKAQQTDIGRKWIRRIVVEGFTDQDGSYLYNLGLSLDRSRRVVCSLFALQSRDETPLSVGQKTQIRDLFLVGGYSFNSTKESKEASRRVELKVEFWALDEQSSAPPAPVSKEFGQCS</sequence>